<dbReference type="PANTHER" id="PTHR43081">
    <property type="entry name" value="ADENYLATE CYCLASE, TERMINAL-DIFFERENTIATION SPECIFIC-RELATED"/>
    <property type="match status" value="1"/>
</dbReference>
<sequence>MAPVQARICKGCWQQLHIPVPLRGPASVPFRAFGIRPSRMNPNTCTFCELMFTRIMKARKIPVDVSVLFADLRGYTALSQSLTPDAVSALLDAFYDECATAIWDYDGLLNKTIGDSVMAIFGFPIQLPNHAESAVRAAREIQRRCEARRKTLLAENGGLEGSELGVGIGIDAGTASFGEFGRAHRDLTAIGPVVNTAARAQAAAGTGEILVTGTVCERAGQDLVRGEGRDYHLKGIETPVQLFAA</sequence>
<dbReference type="EC" id="4.6.1.1" evidence="2"/>
<organism evidence="2 3">
    <name type="scientific">Microvirga lupini</name>
    <dbReference type="NCBI Taxonomy" id="420324"/>
    <lineage>
        <taxon>Bacteria</taxon>
        <taxon>Pseudomonadati</taxon>
        <taxon>Pseudomonadota</taxon>
        <taxon>Alphaproteobacteria</taxon>
        <taxon>Hyphomicrobiales</taxon>
        <taxon>Methylobacteriaceae</taxon>
        <taxon>Microvirga</taxon>
    </lineage>
</organism>
<comment type="caution">
    <text evidence="2">The sequence shown here is derived from an EMBL/GenBank/DDBJ whole genome shotgun (WGS) entry which is preliminary data.</text>
</comment>
<dbReference type="Proteomes" id="UP000532010">
    <property type="component" value="Unassembled WGS sequence"/>
</dbReference>
<proteinExistence type="predicted"/>
<keyword evidence="3" id="KW-1185">Reference proteome</keyword>
<dbReference type="PROSITE" id="PS50125">
    <property type="entry name" value="GUANYLATE_CYCLASE_2"/>
    <property type="match status" value="1"/>
</dbReference>
<dbReference type="GO" id="GO:0006171">
    <property type="term" value="P:cAMP biosynthetic process"/>
    <property type="evidence" value="ECO:0007669"/>
    <property type="project" value="TreeGrafter"/>
</dbReference>
<dbReference type="AlphaFoldDB" id="A0A7W4VPG6"/>
<dbReference type="Gene3D" id="3.30.70.1230">
    <property type="entry name" value="Nucleotide cyclase"/>
    <property type="match status" value="1"/>
</dbReference>
<dbReference type="GO" id="GO:0035556">
    <property type="term" value="P:intracellular signal transduction"/>
    <property type="evidence" value="ECO:0007669"/>
    <property type="project" value="InterPro"/>
</dbReference>
<dbReference type="InterPro" id="IPR029787">
    <property type="entry name" value="Nucleotide_cyclase"/>
</dbReference>
<dbReference type="SUPFAM" id="SSF55073">
    <property type="entry name" value="Nucleotide cyclase"/>
    <property type="match status" value="1"/>
</dbReference>
<dbReference type="EMBL" id="JACHWB010000004">
    <property type="protein sequence ID" value="MBB3020462.1"/>
    <property type="molecule type" value="Genomic_DNA"/>
</dbReference>
<accession>A0A7W4VPG6</accession>
<name>A0A7W4VPG6_9HYPH</name>
<feature type="domain" description="Guanylate cyclase" evidence="1">
    <location>
        <begin position="66"/>
        <end position="201"/>
    </location>
</feature>
<dbReference type="CDD" id="cd07302">
    <property type="entry name" value="CHD"/>
    <property type="match status" value="1"/>
</dbReference>
<keyword evidence="2" id="KW-0456">Lyase</keyword>
<dbReference type="RefSeq" id="WP_183452448.1">
    <property type="nucleotide sequence ID" value="NZ_JACHWB010000004.1"/>
</dbReference>
<gene>
    <name evidence="2" type="ORF">FHR70_003543</name>
</gene>
<dbReference type="InterPro" id="IPR050697">
    <property type="entry name" value="Adenylyl/Guanylyl_Cyclase_3/4"/>
</dbReference>
<dbReference type="Pfam" id="PF00211">
    <property type="entry name" value="Guanylate_cyc"/>
    <property type="match status" value="1"/>
</dbReference>
<evidence type="ECO:0000259" key="1">
    <source>
        <dbReference type="PROSITE" id="PS50125"/>
    </source>
</evidence>
<protein>
    <submittedName>
        <fullName evidence="2">Adenylate cyclase</fullName>
        <ecNumber evidence="2">4.6.1.1</ecNumber>
    </submittedName>
</protein>
<dbReference type="InterPro" id="IPR001054">
    <property type="entry name" value="A/G_cyclase"/>
</dbReference>
<reference evidence="2 3" key="1">
    <citation type="submission" date="2020-08" db="EMBL/GenBank/DDBJ databases">
        <title>The Agave Microbiome: Exploring the role of microbial communities in plant adaptations to desert environments.</title>
        <authorList>
            <person name="Partida-Martinez L.P."/>
        </authorList>
    </citation>
    <scope>NUCLEOTIDE SEQUENCE [LARGE SCALE GENOMIC DNA]</scope>
    <source>
        <strain evidence="2 3">AT3.9</strain>
    </source>
</reference>
<evidence type="ECO:0000313" key="3">
    <source>
        <dbReference type="Proteomes" id="UP000532010"/>
    </source>
</evidence>
<evidence type="ECO:0000313" key="2">
    <source>
        <dbReference type="EMBL" id="MBB3020462.1"/>
    </source>
</evidence>
<dbReference type="PANTHER" id="PTHR43081:SF20">
    <property type="entry name" value="TWO-COMPONENT RESPONSE REGULATOR"/>
    <property type="match status" value="1"/>
</dbReference>
<dbReference type="GO" id="GO:0004016">
    <property type="term" value="F:adenylate cyclase activity"/>
    <property type="evidence" value="ECO:0007669"/>
    <property type="project" value="UniProtKB-EC"/>
</dbReference>
<dbReference type="SMART" id="SM00044">
    <property type="entry name" value="CYCc"/>
    <property type="match status" value="1"/>
</dbReference>